<dbReference type="RefSeq" id="WP_052453981.1">
    <property type="nucleotide sequence ID" value="NZ_CP009313.1"/>
</dbReference>
<dbReference type="EMBL" id="CP023747">
    <property type="protein sequence ID" value="QEV37669.1"/>
    <property type="molecule type" value="Genomic_DNA"/>
</dbReference>
<organism evidence="2 3">
    <name type="scientific">Streptomyces nodosus</name>
    <dbReference type="NCBI Taxonomy" id="40318"/>
    <lineage>
        <taxon>Bacteria</taxon>
        <taxon>Bacillati</taxon>
        <taxon>Actinomycetota</taxon>
        <taxon>Actinomycetes</taxon>
        <taxon>Kitasatosporales</taxon>
        <taxon>Streptomycetaceae</taxon>
        <taxon>Streptomyces</taxon>
    </lineage>
</organism>
<dbReference type="OrthoDB" id="3543532at2"/>
<evidence type="ECO:0000313" key="3">
    <source>
        <dbReference type="Proteomes" id="UP000325763"/>
    </source>
</evidence>
<evidence type="ECO:0000256" key="1">
    <source>
        <dbReference type="SAM" id="MobiDB-lite"/>
    </source>
</evidence>
<dbReference type="KEGG" id="snq:CP978_03155"/>
<protein>
    <submittedName>
        <fullName evidence="2">Uncharacterized protein</fullName>
    </submittedName>
</protein>
<proteinExistence type="predicted"/>
<feature type="compositionally biased region" description="Low complexity" evidence="1">
    <location>
        <begin position="12"/>
        <end position="27"/>
    </location>
</feature>
<name>A0A5P2W2N5_9ACTN</name>
<gene>
    <name evidence="2" type="ORF">CP978_03155</name>
</gene>
<reference evidence="2 3" key="1">
    <citation type="submission" date="2017-09" db="EMBL/GenBank/DDBJ databases">
        <title>Streptomyces genome completion.</title>
        <authorList>
            <person name="Lee N."/>
            <person name="Cho B.-K."/>
        </authorList>
    </citation>
    <scope>NUCLEOTIDE SEQUENCE [LARGE SCALE GENOMIC DNA]</scope>
    <source>
        <strain evidence="2 3">ATCC 14899</strain>
    </source>
</reference>
<evidence type="ECO:0000313" key="2">
    <source>
        <dbReference type="EMBL" id="QEV37669.1"/>
    </source>
</evidence>
<sequence length="596" mass="65245">MAKRNIYVNGNGKVSASVPSGAAAGDGNDIHQPTDEELDVAQRRITRILWEATETDRIVARALRSLAKNKYDFTEQGPNSVKEADREQGEADAEYWRKEIAKGHVDGWSQDKLDRFNGMLKEQRGNPGFTESFATGLGADGTLQFWRDLADPGQGHTPEGERAKLLGEVQTNLSVSLANASHSHSPAMEAWKRDIIADGAKQFGHEGIMTKPYGFQIMSNLMVKGKFDGDFLRDYGDAVRTFETKAKKNFDPVAIWGNPGLAAQLDYTGTGGDGELGSDPMGGYLKAVSHNPDFATELFRQDDWADYLLKDRQFYDEDDPFGKGDGIVQSRDALGKALLAAGSGLDPDQPHVVTSYQHTDGQRQVLESALGHLSDKGDDFPSELRDDMASLLGNWGDEVHRSASSLDTGSSPLDYKELLEVSKQISRDQDAYGTLMEGVNHAIIADIHTEHPGDPEEELKRAGQTVGFMESARYQAIETDKEDPSWPAKWGYHVLGGAANFIPGAGDAVQRGIDAAAYAWQVEEQNRIDDDAAIDNSHNFQSRQGYLQALGEEWSSVHPDHRLTQAGNEYLRQDSIGNSAFNGNSTANRIAGIAPQ</sequence>
<dbReference type="AlphaFoldDB" id="A0A5P2W2N5"/>
<dbReference type="Proteomes" id="UP000325763">
    <property type="component" value="Chromosome"/>
</dbReference>
<accession>A0A5P2W2N5</accession>
<feature type="region of interest" description="Disordered" evidence="1">
    <location>
        <begin position="1"/>
        <end position="34"/>
    </location>
</feature>